<accession>A0A1C7NKQ1</accession>
<feature type="region of interest" description="Disordered" evidence="4">
    <location>
        <begin position="439"/>
        <end position="466"/>
    </location>
</feature>
<dbReference type="GO" id="GO:0005543">
    <property type="term" value="F:phospholipid binding"/>
    <property type="evidence" value="ECO:0007669"/>
    <property type="project" value="TreeGrafter"/>
</dbReference>
<sequence length="675" mass="71272">MNFSDSTEPIEPTDIEFFKLAGLVPDASVSIQSGTFDLSKYPATVSLLACSSKHGHFSAASTTGFIFGQTKALRSTFYKTEKGSVSEFEDKITVSLEKPVRHIRYSAEEDKLLIALPDGELLVYLVDDIQANKDQVKPIYTYQLGKDILDLRPNPEALPNLAAVLFEDCHCIIIDITTGETQATLPSDNITAMCWSPKGKQIVCGKRDGGLQHFDVQGASKNALAIPEEMKAGHGEEQEDRYGTVSILIRLHTCLVVQDVLWIENHIFLVMYARPRHNLEEDDFINDGYIINRKPTKDSNEPVYTRLAEITPIFGTDGRGNHFYMEIIRDLGKEIKHLVILANAATAEISFVGETDDGTWSTWQVNDGLLNFPLSKETCMDTYPMGLALDFSADEKLPPIDAGDNDTSVEPVPVLYYLNDEGLLGAHHCYNTELARRGESYKSTPQAPTQTTSATTTATPSAFGSTGSSGGSFADLLSGKTSAHSSTSGGFGSFGSAAGGALPSFSNLGSAPKIPSSGFGGLSSFGNASNTTTPTASKPAFGSTTGFGAAAGTSTPTSSTTSFGGFGSSKASDANQKTSDKKEETEQKKTDTPAFGSTSSLGSGGFGALAKNTVPDAKSPAPAFGSTSSLGSGGFGALAKNTVPDAKSPTPAFGSTTSLGSGGFGALAKNTVFFL</sequence>
<evidence type="ECO:0000256" key="4">
    <source>
        <dbReference type="SAM" id="MobiDB-lite"/>
    </source>
</evidence>
<dbReference type="InParanoid" id="A0A1C7NKQ1"/>
<dbReference type="InterPro" id="IPR026010">
    <property type="entry name" value="NSP1/NUP62"/>
</dbReference>
<keyword evidence="3" id="KW-0539">Nucleus</keyword>
<evidence type="ECO:0000313" key="6">
    <source>
        <dbReference type="EMBL" id="OBZ89560.1"/>
    </source>
</evidence>
<feature type="compositionally biased region" description="Low complexity" evidence="4">
    <location>
        <begin position="443"/>
        <end position="466"/>
    </location>
</feature>
<dbReference type="EMBL" id="LUGH01000089">
    <property type="protein sequence ID" value="OBZ89560.1"/>
    <property type="molecule type" value="Genomic_DNA"/>
</dbReference>
<dbReference type="Pfam" id="PF16755">
    <property type="entry name" value="Beta-prop_NUP159_NUP214"/>
    <property type="match status" value="1"/>
</dbReference>
<dbReference type="GO" id="GO:0006405">
    <property type="term" value="P:RNA export from nucleus"/>
    <property type="evidence" value="ECO:0007669"/>
    <property type="project" value="TreeGrafter"/>
</dbReference>
<gene>
    <name evidence="6" type="ORF">A0J61_02399</name>
</gene>
<dbReference type="Gene3D" id="2.130.10.10">
    <property type="entry name" value="YVTN repeat-like/Quinoprotein amine dehydrogenase"/>
    <property type="match status" value="1"/>
</dbReference>
<organism evidence="6 7">
    <name type="scientific">Choanephora cucurbitarum</name>
    <dbReference type="NCBI Taxonomy" id="101091"/>
    <lineage>
        <taxon>Eukaryota</taxon>
        <taxon>Fungi</taxon>
        <taxon>Fungi incertae sedis</taxon>
        <taxon>Mucoromycota</taxon>
        <taxon>Mucoromycotina</taxon>
        <taxon>Mucoromycetes</taxon>
        <taxon>Mucorales</taxon>
        <taxon>Mucorineae</taxon>
        <taxon>Choanephoraceae</taxon>
        <taxon>Choanephoroideae</taxon>
        <taxon>Choanephora</taxon>
    </lineage>
</organism>
<dbReference type="STRING" id="101091.A0A1C7NKQ1"/>
<comment type="caution">
    <text evidence="6">The sequence shown here is derived from an EMBL/GenBank/DDBJ whole genome shotgun (WGS) entry which is preliminary data.</text>
</comment>
<dbReference type="InterPro" id="IPR039462">
    <property type="entry name" value="Nup159/Nup146_N"/>
</dbReference>
<dbReference type="GO" id="GO:0017056">
    <property type="term" value="F:structural constituent of nuclear pore"/>
    <property type="evidence" value="ECO:0007669"/>
    <property type="project" value="InterPro"/>
</dbReference>
<dbReference type="SUPFAM" id="SSF117289">
    <property type="entry name" value="Nucleoporin domain"/>
    <property type="match status" value="1"/>
</dbReference>
<evidence type="ECO:0000256" key="3">
    <source>
        <dbReference type="ARBA" id="ARBA00023242"/>
    </source>
</evidence>
<evidence type="ECO:0000256" key="2">
    <source>
        <dbReference type="ARBA" id="ARBA00022448"/>
    </source>
</evidence>
<dbReference type="PANTHER" id="PTHR12084">
    <property type="entry name" value="NUCLEAR PORE GLYCOPROTEIN P62-RELATED"/>
    <property type="match status" value="1"/>
</dbReference>
<name>A0A1C7NKQ1_9FUNG</name>
<evidence type="ECO:0000256" key="1">
    <source>
        <dbReference type="ARBA" id="ARBA00004123"/>
    </source>
</evidence>
<feature type="domain" description="Nucleoporin Nup159/Nup146 N-terminal" evidence="5">
    <location>
        <begin position="43"/>
        <end position="424"/>
    </location>
</feature>
<feature type="compositionally biased region" description="Low complexity" evidence="4">
    <location>
        <begin position="549"/>
        <end position="563"/>
    </location>
</feature>
<dbReference type="InterPro" id="IPR015943">
    <property type="entry name" value="WD40/YVTN_repeat-like_dom_sf"/>
</dbReference>
<dbReference type="Proteomes" id="UP000093000">
    <property type="component" value="Unassembled WGS sequence"/>
</dbReference>
<keyword evidence="7" id="KW-1185">Reference proteome</keyword>
<dbReference type="AlphaFoldDB" id="A0A1C7NKQ1"/>
<evidence type="ECO:0000259" key="5">
    <source>
        <dbReference type="Pfam" id="PF16755"/>
    </source>
</evidence>
<feature type="region of interest" description="Disordered" evidence="4">
    <location>
        <begin position="549"/>
        <end position="613"/>
    </location>
</feature>
<dbReference type="PANTHER" id="PTHR12084:SF0">
    <property type="entry name" value="NUCLEAR PORE GLYCOPROTEIN P62"/>
    <property type="match status" value="1"/>
</dbReference>
<feature type="compositionally biased region" description="Basic and acidic residues" evidence="4">
    <location>
        <begin position="578"/>
        <end position="591"/>
    </location>
</feature>
<protein>
    <recommendedName>
        <fullName evidence="5">Nucleoporin Nup159/Nup146 N-terminal domain-containing protein</fullName>
    </recommendedName>
</protein>
<dbReference type="GO" id="GO:0044613">
    <property type="term" value="C:nuclear pore central transport channel"/>
    <property type="evidence" value="ECO:0007669"/>
    <property type="project" value="TreeGrafter"/>
</dbReference>
<evidence type="ECO:0000313" key="7">
    <source>
        <dbReference type="Proteomes" id="UP000093000"/>
    </source>
</evidence>
<proteinExistence type="predicted"/>
<keyword evidence="2" id="KW-0813">Transport</keyword>
<dbReference type="GO" id="GO:0006606">
    <property type="term" value="P:protein import into nucleus"/>
    <property type="evidence" value="ECO:0007669"/>
    <property type="project" value="TreeGrafter"/>
</dbReference>
<feature type="compositionally biased region" description="Low complexity" evidence="4">
    <location>
        <begin position="592"/>
        <end position="601"/>
    </location>
</feature>
<comment type="subcellular location">
    <subcellularLocation>
        <location evidence="1">Nucleus</location>
    </subcellularLocation>
</comment>
<dbReference type="OrthoDB" id="248320at2759"/>
<reference evidence="6 7" key="1">
    <citation type="submission" date="2016-03" db="EMBL/GenBank/DDBJ databases">
        <title>Choanephora cucurbitarum.</title>
        <authorList>
            <person name="Min B."/>
            <person name="Park H."/>
            <person name="Park J.-H."/>
            <person name="Shin H.-D."/>
            <person name="Choi I.-G."/>
        </authorList>
    </citation>
    <scope>NUCLEOTIDE SEQUENCE [LARGE SCALE GENOMIC DNA]</scope>
    <source>
        <strain evidence="6 7">KUS-F28377</strain>
    </source>
</reference>